<feature type="domain" description="Tripartite ATP-independent periplasmic transporters DctQ component" evidence="9">
    <location>
        <begin position="23"/>
        <end position="152"/>
    </location>
</feature>
<dbReference type="Pfam" id="PF04290">
    <property type="entry name" value="DctQ"/>
    <property type="match status" value="1"/>
</dbReference>
<name>A0A1J5PP17_9ZZZZ</name>
<dbReference type="PANTHER" id="PTHR35011">
    <property type="entry name" value="2,3-DIKETO-L-GULONATE TRAP TRANSPORTER SMALL PERMEASE PROTEIN YIAM"/>
    <property type="match status" value="1"/>
</dbReference>
<dbReference type="GO" id="GO:0022857">
    <property type="term" value="F:transmembrane transporter activity"/>
    <property type="evidence" value="ECO:0007669"/>
    <property type="project" value="TreeGrafter"/>
</dbReference>
<evidence type="ECO:0000256" key="5">
    <source>
        <dbReference type="ARBA" id="ARBA00022692"/>
    </source>
</evidence>
<evidence type="ECO:0000256" key="1">
    <source>
        <dbReference type="ARBA" id="ARBA00004429"/>
    </source>
</evidence>
<keyword evidence="2" id="KW-0813">Transport</keyword>
<evidence type="ECO:0000256" key="8">
    <source>
        <dbReference type="SAM" id="Phobius"/>
    </source>
</evidence>
<keyword evidence="7 8" id="KW-0472">Membrane</keyword>
<dbReference type="GO" id="GO:0005886">
    <property type="term" value="C:plasma membrane"/>
    <property type="evidence" value="ECO:0007669"/>
    <property type="project" value="UniProtKB-SubCell"/>
</dbReference>
<feature type="transmembrane region" description="Helical" evidence="8">
    <location>
        <begin position="12"/>
        <end position="35"/>
    </location>
</feature>
<keyword evidence="4" id="KW-0997">Cell inner membrane</keyword>
<keyword evidence="6 8" id="KW-1133">Transmembrane helix</keyword>
<evidence type="ECO:0000256" key="7">
    <source>
        <dbReference type="ARBA" id="ARBA00023136"/>
    </source>
</evidence>
<keyword evidence="3" id="KW-1003">Cell membrane</keyword>
<gene>
    <name evidence="10" type="ORF">GALL_451230</name>
</gene>
<dbReference type="InterPro" id="IPR007387">
    <property type="entry name" value="TRAP_DctQ"/>
</dbReference>
<comment type="subcellular location">
    <subcellularLocation>
        <location evidence="1">Cell inner membrane</location>
        <topology evidence="1">Multi-pass membrane protein</topology>
    </subcellularLocation>
</comment>
<reference evidence="10" key="1">
    <citation type="submission" date="2016-10" db="EMBL/GenBank/DDBJ databases">
        <title>Sequence of Gallionella enrichment culture.</title>
        <authorList>
            <person name="Poehlein A."/>
            <person name="Muehling M."/>
            <person name="Daniel R."/>
        </authorList>
    </citation>
    <scope>NUCLEOTIDE SEQUENCE</scope>
</reference>
<dbReference type="InterPro" id="IPR055348">
    <property type="entry name" value="DctQ"/>
</dbReference>
<dbReference type="PANTHER" id="PTHR35011:SF10">
    <property type="entry name" value="TRAP TRANSPORTER SMALL PERMEASE PROTEIN"/>
    <property type="match status" value="1"/>
</dbReference>
<feature type="transmembrane region" description="Helical" evidence="8">
    <location>
        <begin position="86"/>
        <end position="113"/>
    </location>
</feature>
<comment type="caution">
    <text evidence="10">The sequence shown here is derived from an EMBL/GenBank/DDBJ whole genome shotgun (WGS) entry which is preliminary data.</text>
</comment>
<evidence type="ECO:0000256" key="3">
    <source>
        <dbReference type="ARBA" id="ARBA00022475"/>
    </source>
</evidence>
<dbReference type="EMBL" id="MLJW01002945">
    <property type="protein sequence ID" value="OIQ73241.1"/>
    <property type="molecule type" value="Genomic_DNA"/>
</dbReference>
<protein>
    <submittedName>
        <fullName evidence="10">Tripartite ATP-independent periplasmic transporters, DctQ component</fullName>
    </submittedName>
</protein>
<organism evidence="10">
    <name type="scientific">mine drainage metagenome</name>
    <dbReference type="NCBI Taxonomy" id="410659"/>
    <lineage>
        <taxon>unclassified sequences</taxon>
        <taxon>metagenomes</taxon>
        <taxon>ecological metagenomes</taxon>
    </lineage>
</organism>
<dbReference type="AlphaFoldDB" id="A0A1J5PP17"/>
<proteinExistence type="predicted"/>
<dbReference type="GO" id="GO:0015740">
    <property type="term" value="P:C4-dicarboxylate transport"/>
    <property type="evidence" value="ECO:0007669"/>
    <property type="project" value="TreeGrafter"/>
</dbReference>
<evidence type="ECO:0000259" key="9">
    <source>
        <dbReference type="Pfam" id="PF04290"/>
    </source>
</evidence>
<feature type="transmembrane region" description="Helical" evidence="8">
    <location>
        <begin position="125"/>
        <end position="145"/>
    </location>
</feature>
<sequence>MMPVLMWLRARAENVAVIMLTAMFATFLLQIFARYVLPFSIGWTQELVSTLWLWIVFWVAAFCLDDRDHIKFDTLYLAVGLRRRRIFALLSAVAVVGGLGLSAKATWGFISFYNIQRSSTLEIPLGYVFSIYGVFLGMMILRYGVRAISMLRGGSPDAVFPGHDALIEGEEVHLP</sequence>
<feature type="transmembrane region" description="Helical" evidence="8">
    <location>
        <begin position="47"/>
        <end position="65"/>
    </location>
</feature>
<evidence type="ECO:0000256" key="2">
    <source>
        <dbReference type="ARBA" id="ARBA00022448"/>
    </source>
</evidence>
<evidence type="ECO:0000256" key="6">
    <source>
        <dbReference type="ARBA" id="ARBA00022989"/>
    </source>
</evidence>
<accession>A0A1J5PP17</accession>
<evidence type="ECO:0000313" key="10">
    <source>
        <dbReference type="EMBL" id="OIQ73241.1"/>
    </source>
</evidence>
<evidence type="ECO:0000256" key="4">
    <source>
        <dbReference type="ARBA" id="ARBA00022519"/>
    </source>
</evidence>
<keyword evidence="5 8" id="KW-0812">Transmembrane</keyword>